<feature type="compositionally biased region" description="Polar residues" evidence="3">
    <location>
        <begin position="162"/>
        <end position="171"/>
    </location>
</feature>
<feature type="compositionally biased region" description="Polar residues" evidence="3">
    <location>
        <begin position="221"/>
        <end position="230"/>
    </location>
</feature>
<dbReference type="OrthoDB" id="10059604at2759"/>
<protein>
    <recommendedName>
        <fullName evidence="4">Phospholipase A2-like central domain-containing protein</fullName>
    </recommendedName>
</protein>
<organism evidence="5 6">
    <name type="scientific">Phrynocephalus forsythii</name>
    <dbReference type="NCBI Taxonomy" id="171643"/>
    <lineage>
        <taxon>Eukaryota</taxon>
        <taxon>Metazoa</taxon>
        <taxon>Chordata</taxon>
        <taxon>Craniata</taxon>
        <taxon>Vertebrata</taxon>
        <taxon>Euteleostomi</taxon>
        <taxon>Lepidosauria</taxon>
        <taxon>Squamata</taxon>
        <taxon>Bifurcata</taxon>
        <taxon>Unidentata</taxon>
        <taxon>Episquamata</taxon>
        <taxon>Toxicofera</taxon>
        <taxon>Iguania</taxon>
        <taxon>Acrodonta</taxon>
        <taxon>Agamidae</taxon>
        <taxon>Agaminae</taxon>
        <taxon>Phrynocephalus</taxon>
    </lineage>
</organism>
<dbReference type="GO" id="GO:0005576">
    <property type="term" value="C:extracellular region"/>
    <property type="evidence" value="ECO:0007669"/>
    <property type="project" value="UniProtKB-SubCell"/>
</dbReference>
<feature type="compositionally biased region" description="Basic residues" evidence="3">
    <location>
        <begin position="174"/>
        <end position="188"/>
    </location>
</feature>
<dbReference type="Proteomes" id="UP001142489">
    <property type="component" value="Unassembled WGS sequence"/>
</dbReference>
<reference evidence="5" key="1">
    <citation type="journal article" date="2023" name="DNA Res.">
        <title>Chromosome-level genome assembly of Phrynocephalus forsythii using third-generation DNA sequencing and Hi-C analysis.</title>
        <authorList>
            <person name="Qi Y."/>
            <person name="Zhao W."/>
            <person name="Zhao Y."/>
            <person name="Niu C."/>
            <person name="Cao S."/>
            <person name="Zhang Y."/>
        </authorList>
    </citation>
    <scope>NUCLEOTIDE SEQUENCE</scope>
    <source>
        <tissue evidence="5">Muscle</tissue>
    </source>
</reference>
<keyword evidence="6" id="KW-1185">Reference proteome</keyword>
<comment type="caution">
    <text evidence="5">The sequence shown here is derived from an EMBL/GenBank/DDBJ whole genome shotgun (WGS) entry which is preliminary data.</text>
</comment>
<evidence type="ECO:0000256" key="2">
    <source>
        <dbReference type="ARBA" id="ARBA00022525"/>
    </source>
</evidence>
<dbReference type="InterPro" id="IPR036444">
    <property type="entry name" value="PLipase_A2_dom_sf"/>
</dbReference>
<feature type="region of interest" description="Disordered" evidence="3">
    <location>
        <begin position="221"/>
        <end position="248"/>
    </location>
</feature>
<evidence type="ECO:0000313" key="6">
    <source>
        <dbReference type="Proteomes" id="UP001142489"/>
    </source>
</evidence>
<dbReference type="GO" id="GO:0050482">
    <property type="term" value="P:arachidonate secretion"/>
    <property type="evidence" value="ECO:0007669"/>
    <property type="project" value="InterPro"/>
</dbReference>
<dbReference type="InterPro" id="IPR016090">
    <property type="entry name" value="PLA2-like_dom"/>
</dbReference>
<dbReference type="Gene3D" id="1.20.90.10">
    <property type="entry name" value="Phospholipase A2 domain"/>
    <property type="match status" value="2"/>
</dbReference>
<feature type="region of interest" description="Disordered" evidence="3">
    <location>
        <begin position="156"/>
        <end position="200"/>
    </location>
</feature>
<evidence type="ECO:0000259" key="4">
    <source>
        <dbReference type="Pfam" id="PF05826"/>
    </source>
</evidence>
<dbReference type="EMBL" id="JAPFRF010000016">
    <property type="protein sequence ID" value="KAJ7309578.1"/>
    <property type="molecule type" value="Genomic_DNA"/>
</dbReference>
<dbReference type="PANTHER" id="PTHR12253">
    <property type="entry name" value="RH14732P"/>
    <property type="match status" value="1"/>
</dbReference>
<dbReference type="GO" id="GO:0004623">
    <property type="term" value="F:phospholipase A2 activity"/>
    <property type="evidence" value="ECO:0007669"/>
    <property type="project" value="InterPro"/>
</dbReference>
<dbReference type="AlphaFoldDB" id="A0A9Q1ASX7"/>
<proteinExistence type="predicted"/>
<comment type="subcellular location">
    <subcellularLocation>
        <location evidence="1">Secreted</location>
    </subcellularLocation>
</comment>
<dbReference type="SUPFAM" id="SSF48619">
    <property type="entry name" value="Phospholipase A2, PLA2"/>
    <property type="match status" value="2"/>
</dbReference>
<feature type="domain" description="Phospholipase A2-like central" evidence="4">
    <location>
        <begin position="47"/>
        <end position="122"/>
    </location>
</feature>
<accession>A0A9Q1ASX7</accession>
<feature type="domain" description="Phospholipase A2-like central" evidence="4">
    <location>
        <begin position="307"/>
        <end position="375"/>
    </location>
</feature>
<evidence type="ECO:0000256" key="3">
    <source>
        <dbReference type="SAM" id="MobiDB-lite"/>
    </source>
</evidence>
<evidence type="ECO:0000313" key="5">
    <source>
        <dbReference type="EMBL" id="KAJ7309578.1"/>
    </source>
</evidence>
<evidence type="ECO:0000256" key="1">
    <source>
        <dbReference type="ARBA" id="ARBA00004613"/>
    </source>
</evidence>
<dbReference type="Pfam" id="PF05826">
    <property type="entry name" value="Phospholip_A2_2"/>
    <property type="match status" value="2"/>
</dbReference>
<gene>
    <name evidence="5" type="ORF">JRQ81_007630</name>
</gene>
<sequence>MIRVHRAHLFSVRPAPLGNVPCPALPLGHRTLQVVSVGLILCPLFAGVFQGPDVCCREHDLCEAQIAALGYKYGMRNYRLHTISHCDCDERFRRCLRDLNDPISNLIGISFFNLLEVPCFVLEESEECLEWHWWGGCRSFGPMPLARLVEQSHYQPLPPVTQGPSQATTPAQPRRWKGKGRNRKRLKQKATEAPGMHLEHSVPWGPVAALTPVTESDLSTWSPVATSSAGTHGRRGTFPPLPPTLESTSELGLWKTGVSSTTERPDILRAHPDVSGQLKDLGQKEKLVTGAVERGDAVTSGSSALSQSCRCYRCLDQCPYRIEPGEVKYQLHNVDSRTLFHCNCTRRLARFLRRNQGPNEVEGEVLSDYVSSSCFILRPPPGCLEGQEERPNCIDVGRAILTPARHLTNRLMRKRPGPSLKVKRQEQAMPPGGSFRLFDKCMRLARATRPAPSH</sequence>
<dbReference type="GO" id="GO:0006644">
    <property type="term" value="P:phospholipid metabolic process"/>
    <property type="evidence" value="ECO:0007669"/>
    <property type="project" value="InterPro"/>
</dbReference>
<name>A0A9Q1ASX7_9SAUR</name>
<keyword evidence="2" id="KW-0964">Secreted</keyword>